<name>A0ACC2S3G7_9FUNG</name>
<organism evidence="1 2">
    <name type="scientific">Entomophthora muscae</name>
    <dbReference type="NCBI Taxonomy" id="34485"/>
    <lineage>
        <taxon>Eukaryota</taxon>
        <taxon>Fungi</taxon>
        <taxon>Fungi incertae sedis</taxon>
        <taxon>Zoopagomycota</taxon>
        <taxon>Entomophthoromycotina</taxon>
        <taxon>Entomophthoromycetes</taxon>
        <taxon>Entomophthorales</taxon>
        <taxon>Entomophthoraceae</taxon>
        <taxon>Entomophthora</taxon>
    </lineage>
</organism>
<accession>A0ACC2S3G7</accession>
<keyword evidence="2" id="KW-1185">Reference proteome</keyword>
<evidence type="ECO:0000313" key="1">
    <source>
        <dbReference type="EMBL" id="KAJ9056847.1"/>
    </source>
</evidence>
<dbReference type="EMBL" id="QTSX02005863">
    <property type="protein sequence ID" value="KAJ9056847.1"/>
    <property type="molecule type" value="Genomic_DNA"/>
</dbReference>
<sequence>MSFVRQYRSLIFRRALLNLRYKHILSSPNLTHCVSKPKPIERKWSQAETDIINSIQLPPEAKNKLGRKSETRDALRARMASELLPGRTYLAIFLKICLDRRKNKEREEAEKSKEPRTGASDNFDSKQPFQDGASRPNRHSFWSCEEKRLFIEAMDYFGTDWELVSKHVGTRTRKQCQTNYHLHSKDPDYYRPDHEANRAKWKREEVNQLIDLIERHGESWDLIKVTFPTRSLTSIKKKYFALTQEKANKFSPDDDKRLSELLVEVKLPNWETVSRLLNDKFTPKECQVRWSQIRSSYK</sequence>
<proteinExistence type="predicted"/>
<dbReference type="Proteomes" id="UP001165960">
    <property type="component" value="Unassembled WGS sequence"/>
</dbReference>
<protein>
    <submittedName>
        <fullName evidence="1">Uncharacterized protein</fullName>
    </submittedName>
</protein>
<gene>
    <name evidence="1" type="ORF">DSO57_1028667</name>
</gene>
<reference evidence="1" key="1">
    <citation type="submission" date="2022-04" db="EMBL/GenBank/DDBJ databases">
        <title>Genome of the entomopathogenic fungus Entomophthora muscae.</title>
        <authorList>
            <person name="Elya C."/>
            <person name="Lovett B.R."/>
            <person name="Lee E."/>
            <person name="Macias A.M."/>
            <person name="Hajek A.E."/>
            <person name="De Bivort B.L."/>
            <person name="Kasson M.T."/>
            <person name="De Fine Licht H.H."/>
            <person name="Stajich J.E."/>
        </authorList>
    </citation>
    <scope>NUCLEOTIDE SEQUENCE</scope>
    <source>
        <strain evidence="1">Berkeley</strain>
    </source>
</reference>
<comment type="caution">
    <text evidence="1">The sequence shown here is derived from an EMBL/GenBank/DDBJ whole genome shotgun (WGS) entry which is preliminary data.</text>
</comment>
<evidence type="ECO:0000313" key="2">
    <source>
        <dbReference type="Proteomes" id="UP001165960"/>
    </source>
</evidence>